<evidence type="ECO:0000256" key="6">
    <source>
        <dbReference type="RuleBase" id="RU363108"/>
    </source>
</evidence>
<comment type="function">
    <text evidence="6">Gustatory receptor which mediates acceptance or avoidance behavior, depending on its substrates.</text>
</comment>
<keyword evidence="2 6" id="KW-1003">Cell membrane</keyword>
<feature type="transmembrane region" description="Helical" evidence="6">
    <location>
        <begin position="349"/>
        <end position="370"/>
    </location>
</feature>
<dbReference type="GO" id="GO:0050909">
    <property type="term" value="P:sensory perception of taste"/>
    <property type="evidence" value="ECO:0007669"/>
    <property type="project" value="InterPro"/>
</dbReference>
<dbReference type="RefSeq" id="XP_016968976.2">
    <property type="nucleotide sequence ID" value="XM_017113487.2"/>
</dbReference>
<evidence type="ECO:0000256" key="4">
    <source>
        <dbReference type="ARBA" id="ARBA00022989"/>
    </source>
</evidence>
<keyword evidence="6" id="KW-0675">Receptor</keyword>
<comment type="similarity">
    <text evidence="6">Belongs to the insect chemoreceptor superfamily. Gustatory receptor (GR) family.</text>
</comment>
<comment type="caution">
    <text evidence="6">Lacks conserved residue(s) required for the propagation of feature annotation.</text>
</comment>
<feature type="transmembrane region" description="Helical" evidence="6">
    <location>
        <begin position="83"/>
        <end position="101"/>
    </location>
</feature>
<feature type="transmembrane region" description="Helical" evidence="6">
    <location>
        <begin position="133"/>
        <end position="152"/>
    </location>
</feature>
<evidence type="ECO:0000256" key="3">
    <source>
        <dbReference type="ARBA" id="ARBA00022692"/>
    </source>
</evidence>
<gene>
    <name evidence="7" type="primary">LOC108037050</name>
</gene>
<evidence type="ECO:0000256" key="1">
    <source>
        <dbReference type="ARBA" id="ARBA00004651"/>
    </source>
</evidence>
<name>A0A6P4E626_DRORH</name>
<feature type="transmembrane region" description="Helical" evidence="6">
    <location>
        <begin position="43"/>
        <end position="63"/>
    </location>
</feature>
<organism evidence="7">
    <name type="scientific">Drosophila rhopaloa</name>
    <name type="common">Fruit fly</name>
    <dbReference type="NCBI Taxonomy" id="1041015"/>
    <lineage>
        <taxon>Eukaryota</taxon>
        <taxon>Metazoa</taxon>
        <taxon>Ecdysozoa</taxon>
        <taxon>Arthropoda</taxon>
        <taxon>Hexapoda</taxon>
        <taxon>Insecta</taxon>
        <taxon>Pterygota</taxon>
        <taxon>Neoptera</taxon>
        <taxon>Endopterygota</taxon>
        <taxon>Diptera</taxon>
        <taxon>Brachycera</taxon>
        <taxon>Muscomorpha</taxon>
        <taxon>Ephydroidea</taxon>
        <taxon>Drosophilidae</taxon>
        <taxon>Drosophila</taxon>
        <taxon>Sophophora</taxon>
    </lineage>
</organism>
<keyword evidence="4 6" id="KW-1133">Transmembrane helix</keyword>
<keyword evidence="6" id="KW-0807">Transducer</keyword>
<feature type="non-terminal residue" evidence="7">
    <location>
        <position position="426"/>
    </location>
</feature>
<accession>A0A6P4E626</accession>
<feature type="transmembrane region" description="Helical" evidence="6">
    <location>
        <begin position="231"/>
        <end position="252"/>
    </location>
</feature>
<dbReference type="RefSeq" id="XP_016968976.1">
    <property type="nucleotide sequence ID" value="XM_017113487.1"/>
</dbReference>
<dbReference type="GO" id="GO:0005886">
    <property type="term" value="C:plasma membrane"/>
    <property type="evidence" value="ECO:0007669"/>
    <property type="project" value="UniProtKB-SubCell"/>
</dbReference>
<proteinExistence type="inferred from homology"/>
<evidence type="ECO:0000256" key="2">
    <source>
        <dbReference type="ARBA" id="ARBA00022475"/>
    </source>
</evidence>
<feature type="transmembrane region" description="Helical" evidence="6">
    <location>
        <begin position="272"/>
        <end position="297"/>
    </location>
</feature>
<dbReference type="InterPro" id="IPR013604">
    <property type="entry name" value="7TM_chemorcpt"/>
</dbReference>
<reference evidence="7" key="1">
    <citation type="submission" date="2025-08" db="UniProtKB">
        <authorList>
            <consortium name="RefSeq"/>
        </authorList>
    </citation>
    <scope>IDENTIFICATION</scope>
</reference>
<dbReference type="AlphaFoldDB" id="A0A6P4E626"/>
<feature type="transmembrane region" description="Helical" evidence="6">
    <location>
        <begin position="172"/>
        <end position="193"/>
    </location>
</feature>
<dbReference type="GeneID" id="108037050"/>
<protein>
    <recommendedName>
        <fullName evidence="6">Gustatory receptor</fullName>
    </recommendedName>
</protein>
<evidence type="ECO:0000313" key="7">
    <source>
        <dbReference type="RefSeq" id="XP_016968976.1"/>
    </source>
</evidence>
<sequence>MSRNAFEELRVQLRTLRYLGVLRFSIDFEKCLVRENAFDERIAWLYLIGIFGITCSFLSYSWYYPNHFVMGRHNSTGNCYALINIRCCSIFTLLVYIQLYVRRCRFANLLQSMLRFNQITGCGNGALKFASPYFLHLSLFAICMLNYTYGYFAAGVRVTTIPIYLLQYGFSYLILGQVVVLFACFQQILVSILRHYNQVLLENVKLGKECAGLYENLRKYNQVMWLSHVEVNYCFGLLLLPITGFILLITPSGPFYLVSTIFEGRFRQNWKFAFMSLTAVIWSLPWVVLLVFAMGICDVQKERPLGRRMSRVSRDLRLYLRLLHLMGLMCWHFDSEGCQLVATPQNERYALGYAVLILTAITVCFTFAHLQPDRFHIPIYNRTGNFYETIIFRITCLVLILLYVILYFRRHRHRRLIQHLLQLNRR</sequence>
<evidence type="ECO:0000256" key="5">
    <source>
        <dbReference type="ARBA" id="ARBA00023136"/>
    </source>
</evidence>
<keyword evidence="3 6" id="KW-0812">Transmembrane</keyword>
<dbReference type="Pfam" id="PF08395">
    <property type="entry name" value="7tm_7"/>
    <property type="match status" value="2"/>
</dbReference>
<dbReference type="OrthoDB" id="6748730at2759"/>
<keyword evidence="5 6" id="KW-0472">Membrane</keyword>
<feature type="transmembrane region" description="Helical" evidence="6">
    <location>
        <begin position="390"/>
        <end position="408"/>
    </location>
</feature>
<dbReference type="GO" id="GO:0007165">
    <property type="term" value="P:signal transduction"/>
    <property type="evidence" value="ECO:0007669"/>
    <property type="project" value="UniProtKB-KW"/>
</dbReference>
<comment type="subcellular location">
    <subcellularLocation>
        <location evidence="1 6">Cell membrane</location>
        <topology evidence="1 6">Multi-pass membrane protein</topology>
    </subcellularLocation>
</comment>